<feature type="chain" id="PRO_5005195425" evidence="1">
    <location>
        <begin position="18"/>
        <end position="497"/>
    </location>
</feature>
<keyword evidence="3" id="KW-1185">Reference proteome</keyword>
<reference evidence="2 3" key="1">
    <citation type="journal article" date="2014" name="Nat. Commun.">
        <title>Multiple recent horizontal transfers of a large genomic region in cheese making fungi.</title>
        <authorList>
            <person name="Cheeseman K."/>
            <person name="Ropars J."/>
            <person name="Renault P."/>
            <person name="Dupont J."/>
            <person name="Gouzy J."/>
            <person name="Branca A."/>
            <person name="Abraham A.L."/>
            <person name="Ceppi M."/>
            <person name="Conseiller E."/>
            <person name="Debuchy R."/>
            <person name="Malagnac F."/>
            <person name="Goarin A."/>
            <person name="Silar P."/>
            <person name="Lacoste S."/>
            <person name="Sallet E."/>
            <person name="Bensimon A."/>
            <person name="Giraud T."/>
            <person name="Brygoo Y."/>
        </authorList>
    </citation>
    <scope>NUCLEOTIDE SEQUENCE [LARGE SCALE GENOMIC DNA]</scope>
    <source>
        <strain evidence="3">FM 013</strain>
    </source>
</reference>
<dbReference type="PANTHER" id="PTHR35340">
    <property type="entry name" value="PQQ ENZYME REPEAT PROTEIN-RELATED"/>
    <property type="match status" value="1"/>
</dbReference>
<dbReference type="InterPro" id="IPR053143">
    <property type="entry name" value="Arylsulfate_ST"/>
</dbReference>
<gene>
    <name evidence="2" type="ORF">PCAMFM013_S019g000098</name>
</gene>
<organism evidence="2 3">
    <name type="scientific">Penicillium camemberti (strain FM 013)</name>
    <dbReference type="NCBI Taxonomy" id="1429867"/>
    <lineage>
        <taxon>Eukaryota</taxon>
        <taxon>Fungi</taxon>
        <taxon>Dikarya</taxon>
        <taxon>Ascomycota</taxon>
        <taxon>Pezizomycotina</taxon>
        <taxon>Eurotiomycetes</taxon>
        <taxon>Eurotiomycetidae</taxon>
        <taxon>Eurotiales</taxon>
        <taxon>Aspergillaceae</taxon>
        <taxon>Penicillium</taxon>
    </lineage>
</organism>
<accession>A0A0G4PKF1</accession>
<dbReference type="PANTHER" id="PTHR35340:SF6">
    <property type="entry name" value="ASST-DOMAIN-CONTAINING PROTEIN"/>
    <property type="match status" value="1"/>
</dbReference>
<feature type="signal peptide" evidence="1">
    <location>
        <begin position="1"/>
        <end position="17"/>
    </location>
</feature>
<dbReference type="STRING" id="1429867.A0A0G4PKF1"/>
<evidence type="ECO:0000256" key="1">
    <source>
        <dbReference type="SAM" id="SignalP"/>
    </source>
</evidence>
<name>A0A0G4PKF1_PENC3</name>
<dbReference type="Pfam" id="PF14269">
    <property type="entry name" value="Arylsulfotran_2"/>
    <property type="match status" value="1"/>
</dbReference>
<keyword evidence="1" id="KW-0732">Signal</keyword>
<dbReference type="AlphaFoldDB" id="A0A0G4PKF1"/>
<protein>
    <submittedName>
        <fullName evidence="2">Str. FM013</fullName>
    </submittedName>
</protein>
<dbReference type="InterPro" id="IPR039535">
    <property type="entry name" value="ASST-like"/>
</dbReference>
<dbReference type="Proteomes" id="UP000053732">
    <property type="component" value="Unassembled WGS sequence"/>
</dbReference>
<evidence type="ECO:0000313" key="2">
    <source>
        <dbReference type="EMBL" id="CRL26681.1"/>
    </source>
</evidence>
<proteinExistence type="predicted"/>
<dbReference type="EMBL" id="HG793152">
    <property type="protein sequence ID" value="CRL26681.1"/>
    <property type="molecule type" value="Genomic_DNA"/>
</dbReference>
<evidence type="ECO:0000313" key="3">
    <source>
        <dbReference type="Proteomes" id="UP000053732"/>
    </source>
</evidence>
<sequence length="497" mass="56241">MACSFIILYVLFSLALGQPDWQYESFQTGNWQPPHLSLNVTGETDPGYIFIGVRKSNKAGTAPTIFDNNGDMVWQGPHGENLDFKKQKLVLGYGATHILDSTYKEIYTVTLHDDFQTPSGKRFDSYIDGHEHYITPQNTMLVSALNFTQTDTSHLRRGTPDMWVLDSLFYEIDIKTNNVLFKWDALKHIPISKSSVTVRGGKKLHEAWDAYHINSVTPAKYGYLVNFRHIRSVFYINKDGSVRWQLSGDFKSDNVSFAWQHDVRIHNETDETLVLSIYNNDAMDHEDPGPSTGLVIHVDLVNKKAWRIHELIDPTDHIVSATEGSFQFLQKPGKAHMLLGYGSIPKLKEYNGDGNVVLRGQFDNDRFSANAYRILKSSWSATPHWDPALVVNYTTSHSTDLYMSWNGATDYDNWAIFSVPSQTSTLLEGKRLLVHERTGFETRVPLDNIDARFIIAVARHGDRILGTSSIAELGQEINSACPVYRIKDNCRLLTGAC</sequence>